<protein>
    <recommendedName>
        <fullName evidence="3">Retrotransposon Copia-like N-terminal domain-containing protein</fullName>
    </recommendedName>
</protein>
<gene>
    <name evidence="1" type="ORF">Tco_1067029</name>
</gene>
<reference evidence="1" key="2">
    <citation type="submission" date="2022-01" db="EMBL/GenBank/DDBJ databases">
        <authorList>
            <person name="Yamashiro T."/>
            <person name="Shiraishi A."/>
            <person name="Satake H."/>
            <person name="Nakayama K."/>
        </authorList>
    </citation>
    <scope>NUCLEOTIDE SEQUENCE</scope>
</reference>
<dbReference type="PANTHER" id="PTHR47481">
    <property type="match status" value="1"/>
</dbReference>
<dbReference type="CDD" id="cd09272">
    <property type="entry name" value="RNase_HI_RT_Ty1"/>
    <property type="match status" value="1"/>
</dbReference>
<evidence type="ECO:0000313" key="1">
    <source>
        <dbReference type="EMBL" id="GJT85312.1"/>
    </source>
</evidence>
<evidence type="ECO:0008006" key="3">
    <source>
        <dbReference type="Google" id="ProtNLM"/>
    </source>
</evidence>
<name>A0ABQ5HDM7_9ASTR</name>
<evidence type="ECO:0000313" key="2">
    <source>
        <dbReference type="Proteomes" id="UP001151760"/>
    </source>
</evidence>
<comment type="caution">
    <text evidence="1">The sequence shown here is derived from an EMBL/GenBank/DDBJ whole genome shotgun (WGS) entry which is preliminary data.</text>
</comment>
<organism evidence="1 2">
    <name type="scientific">Tanacetum coccineum</name>
    <dbReference type="NCBI Taxonomy" id="301880"/>
    <lineage>
        <taxon>Eukaryota</taxon>
        <taxon>Viridiplantae</taxon>
        <taxon>Streptophyta</taxon>
        <taxon>Embryophyta</taxon>
        <taxon>Tracheophyta</taxon>
        <taxon>Spermatophyta</taxon>
        <taxon>Magnoliopsida</taxon>
        <taxon>eudicotyledons</taxon>
        <taxon>Gunneridae</taxon>
        <taxon>Pentapetalae</taxon>
        <taxon>asterids</taxon>
        <taxon>campanulids</taxon>
        <taxon>Asterales</taxon>
        <taxon>Asteraceae</taxon>
        <taxon>Asteroideae</taxon>
        <taxon>Anthemideae</taxon>
        <taxon>Anthemidinae</taxon>
        <taxon>Tanacetum</taxon>
    </lineage>
</organism>
<dbReference type="Proteomes" id="UP001151760">
    <property type="component" value="Unassembled WGS sequence"/>
</dbReference>
<sequence length="449" mass="49976">MAMIPAFTTVDKTAHNSRKFAFTLSPTNYGYWKTMIEPFLITNNLMGYVDGSIPCPSKTLSVTDGATVPKENPNYPIWVSNDAHVRMLIISTISEASFRHVQGTTSRDLWLSLKKALQLFEALPVVSPTNNGAPGGIYLLVRVVILNALFTSECGEYLYSLLLSASHHVWTTMNLGMKDMSCLEVTIEDFALSLGRSYDGAIVPSSGILLSQKKILFLELIQSARSLYAISLSFSKWFPRAHGLDDSMSTICMLADRDLWSVVNNGFIYGLNSWLRLEHGHAHTSSSGSTLLSCKLTCYEKVIPILLLKLSQMLTGLEIQMIDGPLFAIYLGSNLISWTARKQRTVSRSSTEAEYKAVAELTWLQALLHEFACASLESKNEVCLLCEVNPKQIPAFDFICASLESILAIEDTWERERSGFAEEKVWGDIPVVTGFWGGKEDFLMRLFGK</sequence>
<reference evidence="1" key="1">
    <citation type="journal article" date="2022" name="Int. J. Mol. Sci.">
        <title>Draft Genome of Tanacetum Coccineum: Genomic Comparison of Closely Related Tanacetum-Family Plants.</title>
        <authorList>
            <person name="Yamashiro T."/>
            <person name="Shiraishi A."/>
            <person name="Nakayama K."/>
            <person name="Satake H."/>
        </authorList>
    </citation>
    <scope>NUCLEOTIDE SEQUENCE</scope>
</reference>
<dbReference type="PANTHER" id="PTHR47481:SF39">
    <property type="entry name" value="TRANSCRIPTION FACTOR INTERACTOR AND REGULATOR CCHC(ZN) FAMILY"/>
    <property type="match status" value="1"/>
</dbReference>
<dbReference type="EMBL" id="BQNB010019438">
    <property type="protein sequence ID" value="GJT85312.1"/>
    <property type="molecule type" value="Genomic_DNA"/>
</dbReference>
<proteinExistence type="predicted"/>
<keyword evidence="2" id="KW-1185">Reference proteome</keyword>
<accession>A0ABQ5HDM7</accession>